<dbReference type="InterPro" id="IPR003749">
    <property type="entry name" value="ThiS/MoaD-like"/>
</dbReference>
<dbReference type="Pfam" id="PF02597">
    <property type="entry name" value="ThiS"/>
    <property type="match status" value="1"/>
</dbReference>
<evidence type="ECO:0008006" key="2">
    <source>
        <dbReference type="Google" id="ProtNLM"/>
    </source>
</evidence>
<gene>
    <name evidence="1" type="ORF">H2204_014426</name>
</gene>
<dbReference type="NCBIfam" id="TIGR01683">
    <property type="entry name" value="thiS"/>
    <property type="match status" value="1"/>
</dbReference>
<name>A0AA39CNH0_9EURO</name>
<proteinExistence type="predicted"/>
<comment type="caution">
    <text evidence="1">The sequence shown here is derived from an EMBL/GenBank/DDBJ whole genome shotgun (WGS) entry which is preliminary data.</text>
</comment>
<protein>
    <recommendedName>
        <fullName evidence="2">Sulfur carrier protein ThiS</fullName>
    </recommendedName>
</protein>
<dbReference type="Gene3D" id="3.10.20.30">
    <property type="match status" value="1"/>
</dbReference>
<dbReference type="InterPro" id="IPR012675">
    <property type="entry name" value="Beta-grasp_dom_sf"/>
</dbReference>
<sequence>MGFAGAGVAHNLQRFRCEPAISDNGRMNIQLNGEPRTLPASATLLDLLAAEQLLQRRVAVEVNGEIVSRSRHAEHVLAEGDVVEIVHALGGG</sequence>
<accession>A0AA39CNH0</accession>
<dbReference type="PANTHER" id="PTHR34472:SF1">
    <property type="entry name" value="SULFUR CARRIER PROTEIN THIS"/>
    <property type="match status" value="1"/>
</dbReference>
<dbReference type="PANTHER" id="PTHR34472">
    <property type="entry name" value="SULFUR CARRIER PROTEIN THIS"/>
    <property type="match status" value="1"/>
</dbReference>
<dbReference type="SUPFAM" id="SSF54285">
    <property type="entry name" value="MoaD/ThiS"/>
    <property type="match status" value="1"/>
</dbReference>
<dbReference type="CDD" id="cd00565">
    <property type="entry name" value="Ubl_ThiS"/>
    <property type="match status" value="1"/>
</dbReference>
<dbReference type="InterPro" id="IPR010035">
    <property type="entry name" value="Thi_S"/>
</dbReference>
<dbReference type="AlphaFoldDB" id="A0AA39CNH0"/>
<dbReference type="InterPro" id="IPR016155">
    <property type="entry name" value="Mopterin_synth/thiamin_S_b"/>
</dbReference>
<reference evidence="1" key="1">
    <citation type="submission" date="2022-10" db="EMBL/GenBank/DDBJ databases">
        <title>Culturing micro-colonial fungi from biological soil crusts in the Mojave desert and describing Neophaeococcomyces mojavensis, and introducing the new genera and species Taxawa tesnikishii.</title>
        <authorList>
            <person name="Kurbessoian T."/>
            <person name="Stajich J.E."/>
        </authorList>
    </citation>
    <scope>NUCLEOTIDE SEQUENCE</scope>
    <source>
        <strain evidence="1">TK_35</strain>
    </source>
</reference>
<dbReference type="EMBL" id="JAPDRN010000184">
    <property type="protein sequence ID" value="KAJ9614785.1"/>
    <property type="molecule type" value="Genomic_DNA"/>
</dbReference>
<evidence type="ECO:0000313" key="1">
    <source>
        <dbReference type="EMBL" id="KAJ9614785.1"/>
    </source>
</evidence>
<organism evidence="1">
    <name type="scientific">Knufia peltigerae</name>
    <dbReference type="NCBI Taxonomy" id="1002370"/>
    <lineage>
        <taxon>Eukaryota</taxon>
        <taxon>Fungi</taxon>
        <taxon>Dikarya</taxon>
        <taxon>Ascomycota</taxon>
        <taxon>Pezizomycotina</taxon>
        <taxon>Eurotiomycetes</taxon>
        <taxon>Chaetothyriomycetidae</taxon>
        <taxon>Chaetothyriales</taxon>
        <taxon>Trichomeriaceae</taxon>
        <taxon>Knufia</taxon>
    </lineage>
</organism>